<dbReference type="AlphaFoldDB" id="A0A172RZS8"/>
<dbReference type="KEGG" id="ddt:AAY81_08585"/>
<feature type="transmembrane region" description="Helical" evidence="2">
    <location>
        <begin position="516"/>
        <end position="534"/>
    </location>
</feature>
<dbReference type="EMBL" id="FOEC01000002">
    <property type="protein sequence ID" value="SEO55026.1"/>
    <property type="molecule type" value="Genomic_DNA"/>
</dbReference>
<evidence type="ECO:0000313" key="5">
    <source>
        <dbReference type="Proteomes" id="UP000182975"/>
    </source>
</evidence>
<dbReference type="SUPFAM" id="SSF56112">
    <property type="entry name" value="Protein kinase-like (PK-like)"/>
    <property type="match status" value="1"/>
</dbReference>
<evidence type="ECO:0000256" key="1">
    <source>
        <dbReference type="ARBA" id="ARBA00009670"/>
    </source>
</evidence>
<dbReference type="PATRIC" id="fig|79604.3.peg.1722"/>
<reference evidence="5" key="1">
    <citation type="submission" date="2016-10" db="EMBL/GenBank/DDBJ databases">
        <authorList>
            <person name="Varghese N."/>
        </authorList>
    </citation>
    <scope>NUCLEOTIDE SEQUENCE [LARGE SCALE GENOMIC DNA]</scope>
    <source>
        <strain evidence="5">DSM 21843</strain>
    </source>
</reference>
<comment type="similarity">
    <text evidence="1">Belongs to the protein kinase superfamily. ADCK protein kinase family.</text>
</comment>
<feature type="domain" description="ABC1 atypical kinase-like" evidence="3">
    <location>
        <begin position="83"/>
        <end position="326"/>
    </location>
</feature>
<proteinExistence type="inferred from homology"/>
<keyword evidence="2" id="KW-0812">Transmembrane</keyword>
<evidence type="ECO:0000259" key="3">
    <source>
        <dbReference type="Pfam" id="PF03109"/>
    </source>
</evidence>
<dbReference type="PANTHER" id="PTHR10566:SF113">
    <property type="entry name" value="PROTEIN ACTIVITY OF BC1 COMPLEX KINASE 7, CHLOROPLASTIC"/>
    <property type="match status" value="1"/>
</dbReference>
<dbReference type="STRING" id="79604.AAY81_08585"/>
<protein>
    <submittedName>
        <fullName evidence="4">Ubiquinone biosynthesis protein</fullName>
    </submittedName>
</protein>
<keyword evidence="2" id="KW-1133">Transmembrane helix</keyword>
<dbReference type="InterPro" id="IPR004147">
    <property type="entry name" value="ABC1_dom"/>
</dbReference>
<gene>
    <name evidence="4" type="ORF">SAMN02910314_00532</name>
</gene>
<sequence>MANFGLSLKRARKSSKEERAANQARFKEILGIVRKYDLKDGLTPEMTVELIQDLGTTFVKLGQIASTHPDMLPPEYCEALGALRTNARPLEFSVVKEQIESEFGKPLDELFGCFDEEPLGSASIAQVHKAQLPGGEVVAVKVQRPGVVETVTNDLAIMERIVEILDLVSKGKGGLSLKELVAELVKTSMEELDFANEESNLDRFYRNNEPREGVSSPKCYREFSTSSILTEDFVEAPPVEQIDDMGKTDDERDELAYLIAHNYMQQIMEDGFYHADPHAGNIMVMDDGGIEWIDFGMMGTITSTQRDTIKELILALVKGDAYSLKRSVLKVATPTGALDHAKLLEACEGVVEQFIDVDLEEFDTSQLMASITGTLENQGMDIDPFLTSLGRGLVTLEGTIRLISPRLNIMNVLVEYLRSGFDAGGMERMAKKFVGQAVDSAAALVTLPAKAEQTLDMVQKGHVKIGMELSSNEEFSRDIRAAAGLVAIALIAMGLVIGACILGASSSAVTLGGVPLFGGLGLVVGVGLAVYVFVKIRPYLK</sequence>
<dbReference type="InterPro" id="IPR011009">
    <property type="entry name" value="Kinase-like_dom_sf"/>
</dbReference>
<evidence type="ECO:0000313" key="4">
    <source>
        <dbReference type="EMBL" id="SEO55026.1"/>
    </source>
</evidence>
<organism evidence="4 5">
    <name type="scientific">Denitrobacterium detoxificans</name>
    <dbReference type="NCBI Taxonomy" id="79604"/>
    <lineage>
        <taxon>Bacteria</taxon>
        <taxon>Bacillati</taxon>
        <taxon>Actinomycetota</taxon>
        <taxon>Coriobacteriia</taxon>
        <taxon>Eggerthellales</taxon>
        <taxon>Eggerthellaceae</taxon>
        <taxon>Denitrobacterium</taxon>
    </lineage>
</organism>
<dbReference type="CDD" id="cd05121">
    <property type="entry name" value="ABC1_ADCK3-like"/>
    <property type="match status" value="1"/>
</dbReference>
<keyword evidence="2" id="KW-0472">Membrane</keyword>
<feature type="transmembrane region" description="Helical" evidence="2">
    <location>
        <begin position="481"/>
        <end position="504"/>
    </location>
</feature>
<dbReference type="Proteomes" id="UP000182975">
    <property type="component" value="Unassembled WGS sequence"/>
</dbReference>
<dbReference type="InterPro" id="IPR050154">
    <property type="entry name" value="UbiB_kinase"/>
</dbReference>
<accession>A0A172RZS8</accession>
<name>A0A172RZS8_9ACTN</name>
<evidence type="ECO:0000256" key="2">
    <source>
        <dbReference type="SAM" id="Phobius"/>
    </source>
</evidence>
<dbReference type="Pfam" id="PF03109">
    <property type="entry name" value="ABC1"/>
    <property type="match status" value="1"/>
</dbReference>
<dbReference type="PANTHER" id="PTHR10566">
    <property type="entry name" value="CHAPERONE-ACTIVITY OF BC1 COMPLEX CABC1 -RELATED"/>
    <property type="match status" value="1"/>
</dbReference>
<keyword evidence="5" id="KW-1185">Reference proteome</keyword>
<keyword evidence="4" id="KW-0830">Ubiquinone</keyword>
<dbReference type="RefSeq" id="WP_066663997.1">
    <property type="nucleotide sequence ID" value="NZ_CP011402.1"/>
</dbReference>